<dbReference type="RefSeq" id="WP_223100936.1">
    <property type="nucleotide sequence ID" value="NZ_BAAAXA010000001.1"/>
</dbReference>
<name>A0A9W6NK00_9ACTN</name>
<protein>
    <submittedName>
        <fullName evidence="3">DUF402 domain-containing protein</fullName>
    </submittedName>
</protein>
<evidence type="ECO:0000313" key="3">
    <source>
        <dbReference type="EMBL" id="GLL00445.1"/>
    </source>
</evidence>
<evidence type="ECO:0000259" key="2">
    <source>
        <dbReference type="Pfam" id="PF04167"/>
    </source>
</evidence>
<proteinExistence type="predicted"/>
<dbReference type="PANTHER" id="PTHR39159">
    <property type="match status" value="1"/>
</dbReference>
<gene>
    <name evidence="3" type="ORF">GCM10017581_021850</name>
</gene>
<dbReference type="Proteomes" id="UP001143480">
    <property type="component" value="Unassembled WGS sequence"/>
</dbReference>
<accession>A0A9W6NK00</accession>
<reference evidence="3" key="1">
    <citation type="journal article" date="2014" name="Int. J. Syst. Evol. Microbiol.">
        <title>Complete genome sequence of Corynebacterium casei LMG S-19264T (=DSM 44701T), isolated from a smear-ripened cheese.</title>
        <authorList>
            <consortium name="US DOE Joint Genome Institute (JGI-PGF)"/>
            <person name="Walter F."/>
            <person name="Albersmeier A."/>
            <person name="Kalinowski J."/>
            <person name="Ruckert C."/>
        </authorList>
    </citation>
    <scope>NUCLEOTIDE SEQUENCE</scope>
    <source>
        <strain evidence="3">VKM Ac-1321</strain>
    </source>
</reference>
<dbReference type="InterPro" id="IPR035930">
    <property type="entry name" value="FomD-like_sf"/>
</dbReference>
<dbReference type="AlphaFoldDB" id="A0A9W6NK00"/>
<dbReference type="Pfam" id="PF04167">
    <property type="entry name" value="DUF402"/>
    <property type="match status" value="1"/>
</dbReference>
<organism evidence="3 4">
    <name type="scientific">Dactylosporangium matsuzakiense</name>
    <dbReference type="NCBI Taxonomy" id="53360"/>
    <lineage>
        <taxon>Bacteria</taxon>
        <taxon>Bacillati</taxon>
        <taxon>Actinomycetota</taxon>
        <taxon>Actinomycetes</taxon>
        <taxon>Micromonosporales</taxon>
        <taxon>Micromonosporaceae</taxon>
        <taxon>Dactylosporangium</taxon>
    </lineage>
</organism>
<evidence type="ECO:0000256" key="1">
    <source>
        <dbReference type="ARBA" id="ARBA00022801"/>
    </source>
</evidence>
<keyword evidence="4" id="KW-1185">Reference proteome</keyword>
<evidence type="ECO:0000313" key="4">
    <source>
        <dbReference type="Proteomes" id="UP001143480"/>
    </source>
</evidence>
<dbReference type="PANTHER" id="PTHR39159:SF1">
    <property type="entry name" value="UPF0374 PROTEIN YGAC"/>
    <property type="match status" value="1"/>
</dbReference>
<dbReference type="InterPro" id="IPR050212">
    <property type="entry name" value="Ntdp-like"/>
</dbReference>
<sequence>MKRTRVVYRKYDGSLHWNYETDLLGEDEHGIWVGAGPATRIFKGTTLKGAPESPHVLLFPRQAWWTACFNAAPHRTEIYCDITTVAHWLADTEVTAIDLDLDVRRRRNGTVELLDEDEFAAHQVRYSYPADVVAQAQASAAWLLGAVEQRVEPFGSAYHEWLRLVT</sequence>
<feature type="domain" description="DUF402" evidence="2">
    <location>
        <begin position="12"/>
        <end position="149"/>
    </location>
</feature>
<keyword evidence="1" id="KW-0378">Hydrolase</keyword>
<dbReference type="InterPro" id="IPR007295">
    <property type="entry name" value="DUF402"/>
</dbReference>
<comment type="caution">
    <text evidence="3">The sequence shown here is derived from an EMBL/GenBank/DDBJ whole genome shotgun (WGS) entry which is preliminary data.</text>
</comment>
<dbReference type="EMBL" id="BSFP01000008">
    <property type="protein sequence ID" value="GLL00445.1"/>
    <property type="molecule type" value="Genomic_DNA"/>
</dbReference>
<dbReference type="SUPFAM" id="SSF159234">
    <property type="entry name" value="FomD-like"/>
    <property type="match status" value="1"/>
</dbReference>
<dbReference type="Gene3D" id="2.40.380.10">
    <property type="entry name" value="FomD-like"/>
    <property type="match status" value="1"/>
</dbReference>
<reference evidence="3" key="2">
    <citation type="submission" date="2023-01" db="EMBL/GenBank/DDBJ databases">
        <authorList>
            <person name="Sun Q."/>
            <person name="Evtushenko L."/>
        </authorList>
    </citation>
    <scope>NUCLEOTIDE SEQUENCE</scope>
    <source>
        <strain evidence="3">VKM Ac-1321</strain>
    </source>
</reference>
<dbReference type="GO" id="GO:0016787">
    <property type="term" value="F:hydrolase activity"/>
    <property type="evidence" value="ECO:0007669"/>
    <property type="project" value="UniProtKB-KW"/>
</dbReference>